<sequence>MRNWLFFPLLTLIFSACEKDISVHLPQQAPQLVVEGRIEDGTYPLVILTNSLGYFSRIDQATLQNSFVHNATVTVSDGSKTMKLVEQSVDTGNLKLFAYVPDTNQPAANLFTGKVSGTYTLKISADNKTYEAVTTIPAAGMKLDSMWYNSVVVDGYDNKVRLWVKITDAPAFGNYARYFTSRNSETFLPGLTSVLDDKLVNGTTFEIPLDAGVNKNERLNATTYALFNTGDTVTLKFCNIDKATWDFWRTLDFAFNSNGNPFSSPMKILGNIPGALGYWGGYQATYKTIIISK</sequence>
<gene>
    <name evidence="1" type="ORF">FHW36_11524</name>
</gene>
<dbReference type="PROSITE" id="PS51257">
    <property type="entry name" value="PROKAR_LIPOPROTEIN"/>
    <property type="match status" value="1"/>
</dbReference>
<keyword evidence="2" id="KW-1185">Reference proteome</keyword>
<dbReference type="EMBL" id="VIWO01000015">
    <property type="protein sequence ID" value="TWF32498.1"/>
    <property type="molecule type" value="Genomic_DNA"/>
</dbReference>
<dbReference type="InterPro" id="IPR025345">
    <property type="entry name" value="DUF4249"/>
</dbReference>
<protein>
    <submittedName>
        <fullName evidence="1">Uncharacterized protein DUF4249</fullName>
    </submittedName>
</protein>
<organism evidence="1 2">
    <name type="scientific">Chitinophaga polysaccharea</name>
    <dbReference type="NCBI Taxonomy" id="1293035"/>
    <lineage>
        <taxon>Bacteria</taxon>
        <taxon>Pseudomonadati</taxon>
        <taxon>Bacteroidota</taxon>
        <taxon>Chitinophagia</taxon>
        <taxon>Chitinophagales</taxon>
        <taxon>Chitinophagaceae</taxon>
        <taxon>Chitinophaga</taxon>
    </lineage>
</organism>
<dbReference type="Proteomes" id="UP000320811">
    <property type="component" value="Unassembled WGS sequence"/>
</dbReference>
<reference evidence="1 2" key="1">
    <citation type="submission" date="2019-06" db="EMBL/GenBank/DDBJ databases">
        <title>Sorghum-associated microbial communities from plants grown in Nebraska, USA.</title>
        <authorList>
            <person name="Schachtman D."/>
        </authorList>
    </citation>
    <scope>NUCLEOTIDE SEQUENCE [LARGE SCALE GENOMIC DNA]</scope>
    <source>
        <strain evidence="1 2">1209</strain>
    </source>
</reference>
<name>A0A561P304_9BACT</name>
<accession>A0A561P304</accession>
<dbReference type="OrthoDB" id="647456at2"/>
<proteinExistence type="predicted"/>
<dbReference type="AlphaFoldDB" id="A0A561P304"/>
<evidence type="ECO:0000313" key="1">
    <source>
        <dbReference type="EMBL" id="TWF32498.1"/>
    </source>
</evidence>
<dbReference type="Pfam" id="PF14054">
    <property type="entry name" value="DUF4249"/>
    <property type="match status" value="1"/>
</dbReference>
<dbReference type="RefSeq" id="WP_145674889.1">
    <property type="nucleotide sequence ID" value="NZ_VIWO01000015.1"/>
</dbReference>
<comment type="caution">
    <text evidence="1">The sequence shown here is derived from an EMBL/GenBank/DDBJ whole genome shotgun (WGS) entry which is preliminary data.</text>
</comment>
<evidence type="ECO:0000313" key="2">
    <source>
        <dbReference type="Proteomes" id="UP000320811"/>
    </source>
</evidence>